<protein>
    <submittedName>
        <fullName evidence="1">Uncharacterized protein</fullName>
    </submittedName>
</protein>
<evidence type="ECO:0000313" key="1">
    <source>
        <dbReference type="EMBL" id="VBB34618.1"/>
    </source>
</evidence>
<feature type="non-terminal residue" evidence="1">
    <location>
        <position position="1"/>
    </location>
</feature>
<dbReference type="Proteomes" id="UP000276991">
    <property type="component" value="Unassembled WGS sequence"/>
</dbReference>
<keyword evidence="2" id="KW-1185">Reference proteome</keyword>
<sequence>VINRNRKKLIEYDDQVLNRSYGSLSRRKKDRIVTSIQRVHQRSRSVGNDNHFSLCLSPCKQNLSNMSSTRYSNYSDGISGNGSNGNSSGGGLFNPFKATKKFLKKIYDTATLPSRLHSKVLVSSVTEQSEIPTTSLSSEQSFLDASYSLELPDDELPDQYDANNIANQDTTNSCIFTSQGSDSAPSIMKSMIVVDDAMNDSGLSRSISSSDSQKTFSGDFRSWNDVFNHLKREMVND</sequence>
<name>A0A498SWL2_ACAVI</name>
<dbReference type="OrthoDB" id="5877602at2759"/>
<dbReference type="STRING" id="6277.A0A498SWL2"/>
<dbReference type="EMBL" id="UPTC01003791">
    <property type="protein sequence ID" value="VBB34618.1"/>
    <property type="molecule type" value="Genomic_DNA"/>
</dbReference>
<organism evidence="1 2">
    <name type="scientific">Acanthocheilonema viteae</name>
    <name type="common">Filarial nematode worm</name>
    <name type="synonym">Dipetalonema viteae</name>
    <dbReference type="NCBI Taxonomy" id="6277"/>
    <lineage>
        <taxon>Eukaryota</taxon>
        <taxon>Metazoa</taxon>
        <taxon>Ecdysozoa</taxon>
        <taxon>Nematoda</taxon>
        <taxon>Chromadorea</taxon>
        <taxon>Rhabditida</taxon>
        <taxon>Spirurina</taxon>
        <taxon>Spiruromorpha</taxon>
        <taxon>Filarioidea</taxon>
        <taxon>Onchocercidae</taxon>
        <taxon>Acanthocheilonema</taxon>
    </lineage>
</organism>
<evidence type="ECO:0000313" key="2">
    <source>
        <dbReference type="Proteomes" id="UP000276991"/>
    </source>
</evidence>
<dbReference type="AlphaFoldDB" id="A0A498SWL2"/>
<proteinExistence type="predicted"/>
<gene>
    <name evidence="1" type="ORF">NAV_LOCUS9409</name>
</gene>
<reference evidence="1 2" key="1">
    <citation type="submission" date="2018-08" db="EMBL/GenBank/DDBJ databases">
        <authorList>
            <person name="Laetsch R D."/>
            <person name="Stevens L."/>
            <person name="Kumar S."/>
            <person name="Blaxter L. M."/>
        </authorList>
    </citation>
    <scope>NUCLEOTIDE SEQUENCE [LARGE SCALE GENOMIC DNA]</scope>
</reference>
<accession>A0A498SWL2</accession>